<reference evidence="1" key="1">
    <citation type="journal article" date="2012" name="PLoS Genet.">
        <title>Comparative analysis of the genomes of two field isolates of the rice blast fungus Magnaporthe oryzae.</title>
        <authorList>
            <person name="Xue M."/>
            <person name="Yang J."/>
            <person name="Li Z."/>
            <person name="Hu S."/>
            <person name="Yao N."/>
            <person name="Dean R.A."/>
            <person name="Zhao W."/>
            <person name="Shen M."/>
            <person name="Zhang H."/>
            <person name="Li C."/>
            <person name="Liu L."/>
            <person name="Cao L."/>
            <person name="Xu X."/>
            <person name="Xing Y."/>
            <person name="Hsiang T."/>
            <person name="Zhang Z."/>
            <person name="Xu J.R."/>
            <person name="Peng Y.L."/>
        </authorList>
    </citation>
    <scope>NUCLEOTIDE SEQUENCE</scope>
    <source>
        <strain evidence="1">Y34</strain>
    </source>
</reference>
<dbReference type="AlphaFoldDB" id="A0AA97PFG0"/>
<dbReference type="Gene3D" id="3.40.50.720">
    <property type="entry name" value="NAD(P)-binding Rossmann-like Domain"/>
    <property type="match status" value="1"/>
</dbReference>
<organism evidence="1">
    <name type="scientific">Pyricularia oryzae (strain Y34)</name>
    <name type="common">Rice blast fungus</name>
    <name type="synonym">Magnaporthe oryzae</name>
    <dbReference type="NCBI Taxonomy" id="1143189"/>
    <lineage>
        <taxon>Eukaryota</taxon>
        <taxon>Fungi</taxon>
        <taxon>Dikarya</taxon>
        <taxon>Ascomycota</taxon>
        <taxon>Pezizomycotina</taxon>
        <taxon>Sordariomycetes</taxon>
        <taxon>Sordariomycetidae</taxon>
        <taxon>Magnaporthales</taxon>
        <taxon>Pyriculariaceae</taxon>
        <taxon>Pyricularia</taxon>
    </lineage>
</organism>
<gene>
    <name evidence="1" type="ORF">OOU_Y34scaffold01082g1</name>
</gene>
<dbReference type="EMBL" id="JH793043">
    <property type="protein sequence ID" value="ELQ32611.1"/>
    <property type="molecule type" value="Genomic_DNA"/>
</dbReference>
<sequence length="304" mass="33444">MSTEWTHCKPRPLGSKVLAANWQPRAGRESSDLRTSHGHGSCISGHCVNVWATHGKPTQVAHHLENLPVRGLVLQKFRIFGFVNNNLCPGRIDSPVISGGSARLRMPGSWSRGVLMTQRWECILQIKACASAISNARANGGEKRHPFSQTSWNVDMASLGIRLRRFLSGHAVGSAKAWKWTSCWEHIVLLPDVGLIKLARRLHTPRFWEESFSPTVESSSSRSKITTGWHAREAQFLKTLGIAKDHIFSSRDAGFERLVADKTTGHGVDVVLNSLSGDLESAVVEHPALDPAAVRDHGWVCSCA</sequence>
<evidence type="ECO:0000313" key="1">
    <source>
        <dbReference type="EMBL" id="ELQ32611.1"/>
    </source>
</evidence>
<accession>A0AA97PFG0</accession>
<protein>
    <recommendedName>
        <fullName evidence="2">Polyketide synthase</fullName>
    </recommendedName>
</protein>
<name>A0AA97PFG0_PYRO3</name>
<evidence type="ECO:0008006" key="2">
    <source>
        <dbReference type="Google" id="ProtNLM"/>
    </source>
</evidence>
<proteinExistence type="predicted"/>
<dbReference type="Proteomes" id="UP000011086">
    <property type="component" value="Unassembled WGS sequence"/>
</dbReference>